<dbReference type="GeneID" id="8827376"/>
<dbReference type="SUPFAM" id="SSF50037">
    <property type="entry name" value="C-terminal domain of transcriptional repressors"/>
    <property type="match status" value="2"/>
</dbReference>
<dbReference type="eggNOG" id="arCOG02102">
    <property type="taxonomic scope" value="Archaea"/>
</dbReference>
<sequence>MKLSELRPGETGVVTKVTGTGAIHRRLLAMGILPGTVIRVARLSPFGDPIEYEIRGVFISLRRSEAEYVEIDRIVPLHLIPAGEKVRIVILDGGMNFIRNMGSIGISPGKIIEIISPCCPMRVRTELGEYYVGRGEAYRIYVR</sequence>
<evidence type="ECO:0000313" key="2">
    <source>
        <dbReference type="EMBL" id="ADD08244.1"/>
    </source>
</evidence>
<dbReference type="GO" id="GO:0046914">
    <property type="term" value="F:transition metal ion binding"/>
    <property type="evidence" value="ECO:0007669"/>
    <property type="project" value="InterPro"/>
</dbReference>
<protein>
    <submittedName>
        <fullName evidence="2">FeoA family protein</fullName>
    </submittedName>
</protein>
<dbReference type="InterPro" id="IPR038157">
    <property type="entry name" value="FeoA_core_dom"/>
</dbReference>
<dbReference type="InterPro" id="IPR007167">
    <property type="entry name" value="Fe-transptr_FeoA-like"/>
</dbReference>
<dbReference type="InterPro" id="IPR008988">
    <property type="entry name" value="Transcriptional_repressor_C"/>
</dbReference>
<accession>B5IAB5</accession>
<reference evidence="2" key="1">
    <citation type="submission" date="2010-02" db="EMBL/GenBank/DDBJ databases">
        <title>Complete sequence of Aciduliprofundum boonei T469.</title>
        <authorList>
            <consortium name="US DOE Joint Genome Institute"/>
            <person name="Lucas S."/>
            <person name="Copeland A."/>
            <person name="Lapidus A."/>
            <person name="Cheng J.-F."/>
            <person name="Bruce D."/>
            <person name="Goodwin L."/>
            <person name="Pitluck S."/>
            <person name="Saunders E."/>
            <person name="Detter J.C."/>
            <person name="Han C."/>
            <person name="Tapia R."/>
            <person name="Land M."/>
            <person name="Hauser L."/>
            <person name="Kyrpides N."/>
            <person name="Mikhailova N."/>
            <person name="Flores G."/>
            <person name="Reysenbach A.-L."/>
            <person name="Woyke T."/>
        </authorList>
    </citation>
    <scope>NUCLEOTIDE SEQUENCE</scope>
    <source>
        <strain evidence="2">T469</strain>
    </source>
</reference>
<dbReference type="OrthoDB" id="87327at2157"/>
<dbReference type="Proteomes" id="UP000001400">
    <property type="component" value="Chromosome"/>
</dbReference>
<organism evidence="2 3">
    <name type="scientific">Aciduliprofundum boonei (strain DSM 19572 / T469)</name>
    <dbReference type="NCBI Taxonomy" id="439481"/>
    <lineage>
        <taxon>Archaea</taxon>
        <taxon>Methanobacteriati</taxon>
        <taxon>Thermoplasmatota</taxon>
        <taxon>DHVE2 group</taxon>
        <taxon>Candidatus Aciduliprofundum</taxon>
    </lineage>
</organism>
<keyword evidence="3" id="KW-1185">Reference proteome</keyword>
<dbReference type="AlphaFoldDB" id="B5IAB5"/>
<evidence type="ECO:0000313" key="3">
    <source>
        <dbReference type="Proteomes" id="UP000001400"/>
    </source>
</evidence>
<dbReference type="InterPro" id="IPR052713">
    <property type="entry name" value="FeoA"/>
</dbReference>
<dbReference type="RefSeq" id="WP_008081928.1">
    <property type="nucleotide sequence ID" value="NC_013926.1"/>
</dbReference>
<dbReference type="SMART" id="SM00899">
    <property type="entry name" value="FeoA"/>
    <property type="match status" value="2"/>
</dbReference>
<dbReference type="PANTHER" id="PTHR42954:SF2">
    <property type="entry name" value="FE(2+) TRANSPORT PROTEIN A"/>
    <property type="match status" value="1"/>
</dbReference>
<dbReference type="KEGG" id="abi:Aboo_0433"/>
<feature type="domain" description="Ferrous iron transporter FeoA-like" evidence="1">
    <location>
        <begin position="75"/>
        <end position="143"/>
    </location>
</feature>
<feature type="domain" description="Ferrous iron transporter FeoA-like" evidence="1">
    <location>
        <begin position="1"/>
        <end position="73"/>
    </location>
</feature>
<name>B5IAB5_ACIB4</name>
<dbReference type="HOGENOM" id="CLU_143561_0_0_2"/>
<dbReference type="STRING" id="439481.Aboo_0433"/>
<dbReference type="EMBL" id="CP001941">
    <property type="protein sequence ID" value="ADD08244.1"/>
    <property type="molecule type" value="Genomic_DNA"/>
</dbReference>
<proteinExistence type="predicted"/>
<dbReference type="PANTHER" id="PTHR42954">
    <property type="entry name" value="FE(2+) TRANSPORT PROTEIN A"/>
    <property type="match status" value="1"/>
</dbReference>
<evidence type="ECO:0000259" key="1">
    <source>
        <dbReference type="SMART" id="SM00899"/>
    </source>
</evidence>
<dbReference type="Pfam" id="PF04023">
    <property type="entry name" value="FeoA"/>
    <property type="match status" value="2"/>
</dbReference>
<dbReference type="Gene3D" id="2.30.30.90">
    <property type="match status" value="2"/>
</dbReference>
<gene>
    <name evidence="2" type="ordered locus">Aboo_0433</name>
</gene>